<dbReference type="EMBL" id="NJEU01000191">
    <property type="protein sequence ID" value="PHH79290.1"/>
    <property type="molecule type" value="Genomic_DNA"/>
</dbReference>
<comment type="caution">
    <text evidence="1">The sequence shown here is derived from an EMBL/GenBank/DDBJ whole genome shotgun (WGS) entry which is preliminary data.</text>
</comment>
<evidence type="ECO:0000313" key="1">
    <source>
        <dbReference type="EMBL" id="PHH79290.1"/>
    </source>
</evidence>
<accession>A0A2C5ZHL0</accession>
<reference evidence="1 2" key="1">
    <citation type="submission" date="2017-06" db="EMBL/GenBank/DDBJ databases">
        <title>Ant-infecting Ophiocordyceps genomes reveal a high diversity of potential behavioral manipulation genes and a possible major role for enterotoxins.</title>
        <authorList>
            <person name="De Bekker C."/>
            <person name="Evans H.C."/>
            <person name="Brachmann A."/>
            <person name="Hughes D.P."/>
        </authorList>
    </citation>
    <scope>NUCLEOTIDE SEQUENCE [LARGE SCALE GENOMIC DNA]</scope>
    <source>
        <strain evidence="1 2">1348a</strain>
    </source>
</reference>
<proteinExistence type="predicted"/>
<sequence length="207" mass="23403">MNTSQLETCCKILESTMQFPSDQYLVKLVRIQQLAQTISLTMAFDPAMPAMSLPLTMVVESFQDQLDTFRATLPANLAQNPTLQCHIAIAELLLKDIAISDQHCNSSNMPLTDRLQLLWSCVRSLGAFFNVRFAVSELERPRFLTLIASDLAYTFITGIKLLTVRVPGWNLDHIGKELALDKILTRQISDLESMINRRKNGLLFTDR</sequence>
<protein>
    <submittedName>
        <fullName evidence="1">Uncharacterized protein</fullName>
    </submittedName>
</protein>
<dbReference type="Proteomes" id="UP000224854">
    <property type="component" value="Unassembled WGS sequence"/>
</dbReference>
<evidence type="ECO:0000313" key="2">
    <source>
        <dbReference type="Proteomes" id="UP000224854"/>
    </source>
</evidence>
<name>A0A2C5ZHL0_9HYPO</name>
<gene>
    <name evidence="1" type="ORF">CDD82_2504</name>
</gene>
<dbReference type="AlphaFoldDB" id="A0A2C5ZHL0"/>
<organism evidence="1 2">
    <name type="scientific">Ophiocordyceps australis</name>
    <dbReference type="NCBI Taxonomy" id="1399860"/>
    <lineage>
        <taxon>Eukaryota</taxon>
        <taxon>Fungi</taxon>
        <taxon>Dikarya</taxon>
        <taxon>Ascomycota</taxon>
        <taxon>Pezizomycotina</taxon>
        <taxon>Sordariomycetes</taxon>
        <taxon>Hypocreomycetidae</taxon>
        <taxon>Hypocreales</taxon>
        <taxon>Ophiocordycipitaceae</taxon>
        <taxon>Ophiocordyceps</taxon>
    </lineage>
</organism>
<dbReference type="OrthoDB" id="1600564at2759"/>
<keyword evidence="2" id="KW-1185">Reference proteome</keyword>